<evidence type="ECO:0000259" key="5">
    <source>
        <dbReference type="Pfam" id="PF07731"/>
    </source>
</evidence>
<comment type="similarity">
    <text evidence="1">Belongs to the multicopper oxidase family.</text>
</comment>
<evidence type="ECO:0000313" key="8">
    <source>
        <dbReference type="Proteomes" id="UP001595075"/>
    </source>
</evidence>
<sequence>MSSFAAPNQLNVSFTKSAGYTLGSSHHACAPSLVTIPSSYLSEACCKIRYETELGDSTSQQARNGFMIRRDLPNSAEEAFWGGTNRPGQYGAEGVLKVMMMTCFSLWLPEFNALSHPRTSFAVILSNPLTMHAQHLSLLAVALYASKALAGTKKWASPEYKYIFQYPLPIPPPLLPVASYTNTTTGKKINYFEIEILDFEKQIYPGLQTTSLTGYNGMAPGPTLYVTKGEEAVVRFINKSKRDSSIHLHGSYSRTPFDGWAEDVTSPGQYKDYYYPNAQPERTLWYHDHAIGETAVNAYFGQAGFYIVRDPAKANLGLPSGDYDIPLMLASKQFLSTGKLLSPENERDSLFGDVNTVNGQPWPYMSVESRKYKFRILDASISRSYALYLVADSAPNKRLPFTVVGADAGYLDHPVDTTSLVIAMAERYEIVIDFDKYKGQNLTLMNERDFQTNDDYPATDRVLRFVVGNTVTSSEGNGVIPAHLADLAIPASRTTIDQTFEFGRKNGQWLINGVGFEDVKNRVLAYPGQGKTQRWRLINKSGGWSHPIHIHLIDMQVVSRTGSGRQGVTPYEAAALKDVVYLGTNEQVDVIANFAPWSGLYMFHCHNLVHEDHDMMAAFNVTQVDLSSLGYPETISFNDPMAPLFRAKPYSGTNLDQIQNVMLPGMQNLGAYPDAQAVEKALDDYYKNPPTSTKAATAASATTSKPSTLLTSTTTAKPTTTKKR</sequence>
<reference evidence="7 8" key="1">
    <citation type="journal article" date="2024" name="Commun. Biol.">
        <title>Comparative genomic analysis of thermophilic fungi reveals convergent evolutionary adaptations and gene losses.</title>
        <authorList>
            <person name="Steindorff A.S."/>
            <person name="Aguilar-Pontes M.V."/>
            <person name="Robinson A.J."/>
            <person name="Andreopoulos B."/>
            <person name="LaButti K."/>
            <person name="Kuo A."/>
            <person name="Mondo S."/>
            <person name="Riley R."/>
            <person name="Otillar R."/>
            <person name="Haridas S."/>
            <person name="Lipzen A."/>
            <person name="Grimwood J."/>
            <person name="Schmutz J."/>
            <person name="Clum A."/>
            <person name="Reid I.D."/>
            <person name="Moisan M.C."/>
            <person name="Butler G."/>
            <person name="Nguyen T.T.M."/>
            <person name="Dewar K."/>
            <person name="Conant G."/>
            <person name="Drula E."/>
            <person name="Henrissat B."/>
            <person name="Hansel C."/>
            <person name="Singer S."/>
            <person name="Hutchinson M.I."/>
            <person name="de Vries R.P."/>
            <person name="Natvig D.O."/>
            <person name="Powell A.J."/>
            <person name="Tsang A."/>
            <person name="Grigoriev I.V."/>
        </authorList>
    </citation>
    <scope>NUCLEOTIDE SEQUENCE [LARGE SCALE GENOMIC DNA]</scope>
    <source>
        <strain evidence="7 8">CBS 494.80</strain>
    </source>
</reference>
<dbReference type="InterPro" id="IPR011707">
    <property type="entry name" value="Cu-oxidase-like_N"/>
</dbReference>
<accession>A0ABR4CRP2</accession>
<gene>
    <name evidence="7" type="ORF">VTL71DRAFT_11963</name>
</gene>
<dbReference type="Pfam" id="PF00394">
    <property type="entry name" value="Cu-oxidase"/>
    <property type="match status" value="1"/>
</dbReference>
<evidence type="ECO:0000256" key="1">
    <source>
        <dbReference type="ARBA" id="ARBA00010609"/>
    </source>
</evidence>
<comment type="caution">
    <text evidence="7">The sequence shown here is derived from an EMBL/GenBank/DDBJ whole genome shotgun (WGS) entry which is preliminary data.</text>
</comment>
<dbReference type="EMBL" id="JAZHXI010000004">
    <property type="protein sequence ID" value="KAL2072620.1"/>
    <property type="molecule type" value="Genomic_DNA"/>
</dbReference>
<evidence type="ECO:0000256" key="2">
    <source>
        <dbReference type="ARBA" id="ARBA00023008"/>
    </source>
</evidence>
<name>A0ABR4CRP2_9HELO</name>
<feature type="domain" description="Plastocyanin-like" evidence="4">
    <location>
        <begin position="371"/>
        <end position="447"/>
    </location>
</feature>
<dbReference type="InterPro" id="IPR008972">
    <property type="entry name" value="Cupredoxin"/>
</dbReference>
<evidence type="ECO:0000259" key="4">
    <source>
        <dbReference type="Pfam" id="PF00394"/>
    </source>
</evidence>
<organism evidence="7 8">
    <name type="scientific">Oculimacula yallundae</name>
    <dbReference type="NCBI Taxonomy" id="86028"/>
    <lineage>
        <taxon>Eukaryota</taxon>
        <taxon>Fungi</taxon>
        <taxon>Dikarya</taxon>
        <taxon>Ascomycota</taxon>
        <taxon>Pezizomycotina</taxon>
        <taxon>Leotiomycetes</taxon>
        <taxon>Helotiales</taxon>
        <taxon>Ploettnerulaceae</taxon>
        <taxon>Oculimacula</taxon>
    </lineage>
</organism>
<evidence type="ECO:0000256" key="3">
    <source>
        <dbReference type="SAM" id="MobiDB-lite"/>
    </source>
</evidence>
<dbReference type="Proteomes" id="UP001595075">
    <property type="component" value="Unassembled WGS sequence"/>
</dbReference>
<feature type="region of interest" description="Disordered" evidence="3">
    <location>
        <begin position="689"/>
        <end position="724"/>
    </location>
</feature>
<evidence type="ECO:0008006" key="9">
    <source>
        <dbReference type="Google" id="ProtNLM"/>
    </source>
</evidence>
<dbReference type="InterPro" id="IPR011706">
    <property type="entry name" value="Cu-oxidase_C"/>
</dbReference>
<dbReference type="Gene3D" id="2.60.40.420">
    <property type="entry name" value="Cupredoxins - blue copper proteins"/>
    <property type="match status" value="3"/>
</dbReference>
<dbReference type="Pfam" id="PF07731">
    <property type="entry name" value="Cu-oxidase_2"/>
    <property type="match status" value="1"/>
</dbReference>
<dbReference type="CDD" id="cd13889">
    <property type="entry name" value="CuRO_3_BOD"/>
    <property type="match status" value="1"/>
</dbReference>
<protein>
    <recommendedName>
        <fullName evidence="9">Bilirubin oxidase</fullName>
    </recommendedName>
</protein>
<evidence type="ECO:0000259" key="6">
    <source>
        <dbReference type="Pfam" id="PF07732"/>
    </source>
</evidence>
<proteinExistence type="inferred from homology"/>
<evidence type="ECO:0000313" key="7">
    <source>
        <dbReference type="EMBL" id="KAL2072620.1"/>
    </source>
</evidence>
<dbReference type="InterPro" id="IPR045087">
    <property type="entry name" value="Cu-oxidase_fam"/>
</dbReference>
<dbReference type="PANTHER" id="PTHR48267:SF1">
    <property type="entry name" value="BILIRUBIN OXIDASE"/>
    <property type="match status" value="1"/>
</dbReference>
<keyword evidence="2" id="KW-0186">Copper</keyword>
<feature type="domain" description="Plastocyanin-like" evidence="5">
    <location>
        <begin position="493"/>
        <end position="622"/>
    </location>
</feature>
<keyword evidence="8" id="KW-1185">Reference proteome</keyword>
<dbReference type="PANTHER" id="PTHR48267">
    <property type="entry name" value="CUPREDOXIN SUPERFAMILY PROTEIN"/>
    <property type="match status" value="1"/>
</dbReference>
<dbReference type="InterPro" id="IPR001117">
    <property type="entry name" value="Cu-oxidase_2nd"/>
</dbReference>
<feature type="domain" description="Plastocyanin-like" evidence="6">
    <location>
        <begin position="205"/>
        <end position="312"/>
    </location>
</feature>
<dbReference type="SUPFAM" id="SSF49503">
    <property type="entry name" value="Cupredoxins"/>
    <property type="match status" value="3"/>
</dbReference>
<dbReference type="Pfam" id="PF07732">
    <property type="entry name" value="Cu-oxidase_3"/>
    <property type="match status" value="1"/>
</dbReference>
<dbReference type="CDD" id="cd13866">
    <property type="entry name" value="CuRO_2_BOD"/>
    <property type="match status" value="1"/>
</dbReference>